<dbReference type="EMBL" id="JAGTPG010000002">
    <property type="protein sequence ID" value="MBR8642424.1"/>
    <property type="molecule type" value="Genomic_DNA"/>
</dbReference>
<evidence type="ECO:0000256" key="4">
    <source>
        <dbReference type="ARBA" id="ARBA00022827"/>
    </source>
</evidence>
<evidence type="ECO:0000256" key="5">
    <source>
        <dbReference type="ARBA" id="ARBA00023002"/>
    </source>
</evidence>
<keyword evidence="5" id="KW-0560">Oxidoreductase</keyword>
<dbReference type="InterPro" id="IPR050416">
    <property type="entry name" value="FAD-linked_Oxidoreductase"/>
</dbReference>
<comment type="similarity">
    <text evidence="2">Belongs to the oxygen-dependent FAD-linked oxidoreductase family.</text>
</comment>
<feature type="domain" description="FAD-binding PCMH-type" evidence="7">
    <location>
        <begin position="90"/>
        <end position="259"/>
    </location>
</feature>
<evidence type="ECO:0000256" key="1">
    <source>
        <dbReference type="ARBA" id="ARBA00001974"/>
    </source>
</evidence>
<keyword evidence="4" id="KW-0274">FAD</keyword>
<evidence type="ECO:0000256" key="2">
    <source>
        <dbReference type="ARBA" id="ARBA00005466"/>
    </source>
</evidence>
<organism evidence="8 9">
    <name type="scientific">Streptomyces tuirus</name>
    <dbReference type="NCBI Taxonomy" id="68278"/>
    <lineage>
        <taxon>Bacteria</taxon>
        <taxon>Bacillati</taxon>
        <taxon>Actinomycetota</taxon>
        <taxon>Actinomycetes</taxon>
        <taxon>Kitasatosporales</taxon>
        <taxon>Streptomycetaceae</taxon>
        <taxon>Streptomyces</taxon>
    </lineage>
</organism>
<keyword evidence="9" id="KW-1185">Reference proteome</keyword>
<dbReference type="Gene3D" id="3.30.465.10">
    <property type="match status" value="1"/>
</dbReference>
<dbReference type="GO" id="GO:0016491">
    <property type="term" value="F:oxidoreductase activity"/>
    <property type="evidence" value="ECO:0007669"/>
    <property type="project" value="UniProtKB-KW"/>
</dbReference>
<dbReference type="InterPro" id="IPR016166">
    <property type="entry name" value="FAD-bd_PCMH"/>
</dbReference>
<evidence type="ECO:0000256" key="6">
    <source>
        <dbReference type="SAM" id="MobiDB-lite"/>
    </source>
</evidence>
<dbReference type="Gene3D" id="3.40.462.20">
    <property type="match status" value="1"/>
</dbReference>
<evidence type="ECO:0000313" key="9">
    <source>
        <dbReference type="Proteomes" id="UP000682308"/>
    </source>
</evidence>
<proteinExistence type="inferred from homology"/>
<accession>A0A941FGK4</accession>
<keyword evidence="3" id="KW-0285">Flavoprotein</keyword>
<dbReference type="Pfam" id="PF08031">
    <property type="entry name" value="BBE"/>
    <property type="match status" value="1"/>
</dbReference>
<comment type="cofactor">
    <cofactor evidence="1">
        <name>FAD</name>
        <dbReference type="ChEBI" id="CHEBI:57692"/>
    </cofactor>
</comment>
<reference evidence="8 9" key="1">
    <citation type="submission" date="2021-04" db="EMBL/GenBank/DDBJ databases">
        <title>Characterization of the biosynthetic gene cluster of new lipopeptides with antitumor activity in the genome of the marine Streptomyces PHM034.</title>
        <authorList>
            <person name="Ceniceros A."/>
            <person name="Canedo L."/>
            <person name="Mendez C."/>
            <person name="Olano C."/>
            <person name="Schleissner C."/>
            <person name="Cuevas C."/>
            <person name="De La Calle F."/>
            <person name="Salas J.A."/>
        </authorList>
    </citation>
    <scope>NUCLEOTIDE SEQUENCE [LARGE SCALE GENOMIC DNA]</scope>
    <source>
        <strain evidence="8 9">PHM034</strain>
    </source>
</reference>
<dbReference type="InterPro" id="IPR006094">
    <property type="entry name" value="Oxid_FAD_bind_N"/>
</dbReference>
<name>A0A941FGK4_9ACTN</name>
<dbReference type="SUPFAM" id="SSF56176">
    <property type="entry name" value="FAD-binding/transporter-associated domain-like"/>
    <property type="match status" value="1"/>
</dbReference>
<dbReference type="InterPro" id="IPR016169">
    <property type="entry name" value="FAD-bd_PCMH_sub2"/>
</dbReference>
<comment type="caution">
    <text evidence="8">The sequence shown here is derived from an EMBL/GenBank/DDBJ whole genome shotgun (WGS) entry which is preliminary data.</text>
</comment>
<dbReference type="AlphaFoldDB" id="A0A941FGK4"/>
<feature type="compositionally biased region" description="Polar residues" evidence="6">
    <location>
        <begin position="28"/>
        <end position="39"/>
    </location>
</feature>
<sequence>MERRTFLTAGTTGIAGIAAAATPFTTACTKSDTRSGASPTTRTAATTTATHTKVTAANWSALARDLDGPLIRPGDTAWATARQLYNTRFDTLKPAAVAYVSHPDDIRTALAYARAHALHVAIRNGGHSYAGWSSGNGRLIIDVSKLNRVRATGSTAVIGAGSKLIDVYRALTAKGVTIPAGSCPTVGVSGLTLGGGHGVVSRAYGLTCDSLTQATLITADGKQLTANARENKDLFWALRGAGNGNFGVVTELHFKTHPAPQGVSAYMSWPWSKAAAVVKAWQEWGPAQPDEIWSSLHLASAPGTNPTVSVAAFSLGTHGELQNAVDRLADRVGAPARSVSLRRRSYEESMEVYAGCSSFPTDAQCHLPGSTPGRSPKGALGRETYAAASDFFDRSLSAAGIRTLLSQIKSVRGGTGSIALTALGGAVNRVSPTSTAFVHRRSRMLAQYIAAWRPGTTGSTARDWLASAHKSMRPYASGAAYQNYTDPTLADWRKAYYGEAATRLTKLKQQYDPNRFFTYPQAL</sequence>
<evidence type="ECO:0000256" key="3">
    <source>
        <dbReference type="ARBA" id="ARBA00022630"/>
    </source>
</evidence>
<evidence type="ECO:0000313" key="8">
    <source>
        <dbReference type="EMBL" id="MBR8642424.1"/>
    </source>
</evidence>
<dbReference type="GO" id="GO:0071949">
    <property type="term" value="F:FAD binding"/>
    <property type="evidence" value="ECO:0007669"/>
    <property type="project" value="InterPro"/>
</dbReference>
<protein>
    <submittedName>
        <fullName evidence="8">FAD-binding oxidoreductase</fullName>
    </submittedName>
</protein>
<dbReference type="PANTHER" id="PTHR42973">
    <property type="entry name" value="BINDING OXIDOREDUCTASE, PUTATIVE (AFU_ORTHOLOGUE AFUA_1G17690)-RELATED"/>
    <property type="match status" value="1"/>
</dbReference>
<dbReference type="PANTHER" id="PTHR42973:SF39">
    <property type="entry name" value="FAD-BINDING PCMH-TYPE DOMAIN-CONTAINING PROTEIN"/>
    <property type="match status" value="1"/>
</dbReference>
<dbReference type="InterPro" id="IPR012951">
    <property type="entry name" value="BBE"/>
</dbReference>
<dbReference type="PROSITE" id="PS51387">
    <property type="entry name" value="FAD_PCMH"/>
    <property type="match status" value="1"/>
</dbReference>
<dbReference type="Pfam" id="PF01565">
    <property type="entry name" value="FAD_binding_4"/>
    <property type="match status" value="1"/>
</dbReference>
<dbReference type="InterPro" id="IPR036318">
    <property type="entry name" value="FAD-bd_PCMH-like_sf"/>
</dbReference>
<feature type="region of interest" description="Disordered" evidence="6">
    <location>
        <begin position="28"/>
        <end position="48"/>
    </location>
</feature>
<evidence type="ECO:0000259" key="7">
    <source>
        <dbReference type="PROSITE" id="PS51387"/>
    </source>
</evidence>
<gene>
    <name evidence="8" type="ORF">KEF29_31585</name>
</gene>
<dbReference type="Proteomes" id="UP000682308">
    <property type="component" value="Unassembled WGS sequence"/>
</dbReference>
<dbReference type="InterPro" id="IPR016167">
    <property type="entry name" value="FAD-bd_PCMH_sub1"/>
</dbReference>
<dbReference type="Gene3D" id="3.30.43.10">
    <property type="entry name" value="Uridine Diphospho-n-acetylenolpyruvylglucosamine Reductase, domain 2"/>
    <property type="match status" value="1"/>
</dbReference>
<dbReference type="PROSITE" id="PS51257">
    <property type="entry name" value="PROKAR_LIPOPROTEIN"/>
    <property type="match status" value="1"/>
</dbReference>